<keyword evidence="4 5" id="KW-0472">Membrane</keyword>
<feature type="transmembrane region" description="Helical" evidence="5">
    <location>
        <begin position="229"/>
        <end position="248"/>
    </location>
</feature>
<protein>
    <recommendedName>
        <fullName evidence="6">O-antigen ligase-related domain-containing protein</fullName>
    </recommendedName>
</protein>
<keyword evidence="8" id="KW-1185">Reference proteome</keyword>
<evidence type="ECO:0000256" key="5">
    <source>
        <dbReference type="SAM" id="Phobius"/>
    </source>
</evidence>
<evidence type="ECO:0000256" key="2">
    <source>
        <dbReference type="ARBA" id="ARBA00022692"/>
    </source>
</evidence>
<feature type="transmembrane region" description="Helical" evidence="5">
    <location>
        <begin position="27"/>
        <end position="47"/>
    </location>
</feature>
<dbReference type="InParanoid" id="A0A0D2HRT0"/>
<name>A0A0D2HRT0_9BACT</name>
<accession>A0A0D2HRT0</accession>
<feature type="transmembrane region" description="Helical" evidence="5">
    <location>
        <begin position="300"/>
        <end position="321"/>
    </location>
</feature>
<dbReference type="Pfam" id="PF04932">
    <property type="entry name" value="Wzy_C"/>
    <property type="match status" value="1"/>
</dbReference>
<proteinExistence type="predicted"/>
<dbReference type="STRING" id="1429043.X474_14940"/>
<evidence type="ECO:0000256" key="4">
    <source>
        <dbReference type="ARBA" id="ARBA00023136"/>
    </source>
</evidence>
<feature type="transmembrane region" description="Helical" evidence="5">
    <location>
        <begin position="59"/>
        <end position="78"/>
    </location>
</feature>
<keyword evidence="2 5" id="KW-0812">Transmembrane</keyword>
<feature type="transmembrane region" description="Helical" evidence="5">
    <location>
        <begin position="110"/>
        <end position="132"/>
    </location>
</feature>
<dbReference type="RefSeq" id="WP_044349605.1">
    <property type="nucleotide sequence ID" value="NZ_AZAC01000017.1"/>
</dbReference>
<dbReference type="GO" id="GO:0016020">
    <property type="term" value="C:membrane"/>
    <property type="evidence" value="ECO:0007669"/>
    <property type="project" value="UniProtKB-SubCell"/>
</dbReference>
<organism evidence="7 8">
    <name type="scientific">Dethiosulfatarculus sandiegensis</name>
    <dbReference type="NCBI Taxonomy" id="1429043"/>
    <lineage>
        <taxon>Bacteria</taxon>
        <taxon>Pseudomonadati</taxon>
        <taxon>Thermodesulfobacteriota</taxon>
        <taxon>Desulfarculia</taxon>
        <taxon>Desulfarculales</taxon>
        <taxon>Desulfarculaceae</taxon>
        <taxon>Dethiosulfatarculus</taxon>
    </lineage>
</organism>
<feature type="domain" description="O-antigen ligase-related" evidence="6">
    <location>
        <begin position="197"/>
        <end position="316"/>
    </location>
</feature>
<dbReference type="InterPro" id="IPR007016">
    <property type="entry name" value="O-antigen_ligase-rel_domated"/>
</dbReference>
<dbReference type="EMBL" id="AZAC01000017">
    <property type="protein sequence ID" value="KIX13278.1"/>
    <property type="molecule type" value="Genomic_DNA"/>
</dbReference>
<comment type="caution">
    <text evidence="7">The sequence shown here is derived from an EMBL/GenBank/DDBJ whole genome shotgun (WGS) entry which is preliminary data.</text>
</comment>
<evidence type="ECO:0000313" key="8">
    <source>
        <dbReference type="Proteomes" id="UP000032233"/>
    </source>
</evidence>
<dbReference type="PANTHER" id="PTHR37422:SF13">
    <property type="entry name" value="LIPOPOLYSACCHARIDE BIOSYNTHESIS PROTEIN PA4999-RELATED"/>
    <property type="match status" value="1"/>
</dbReference>
<dbReference type="InterPro" id="IPR051533">
    <property type="entry name" value="WaaL-like"/>
</dbReference>
<feature type="transmembrane region" description="Helical" evidence="5">
    <location>
        <begin position="186"/>
        <end position="208"/>
    </location>
</feature>
<evidence type="ECO:0000256" key="1">
    <source>
        <dbReference type="ARBA" id="ARBA00004141"/>
    </source>
</evidence>
<feature type="transmembrane region" description="Helical" evidence="5">
    <location>
        <begin position="399"/>
        <end position="420"/>
    </location>
</feature>
<comment type="subcellular location">
    <subcellularLocation>
        <location evidence="1">Membrane</location>
        <topology evidence="1">Multi-pass membrane protein</topology>
    </subcellularLocation>
</comment>
<feature type="transmembrane region" description="Helical" evidence="5">
    <location>
        <begin position="84"/>
        <end position="103"/>
    </location>
</feature>
<gene>
    <name evidence="7" type="ORF">X474_14940</name>
</gene>
<dbReference type="PANTHER" id="PTHR37422">
    <property type="entry name" value="TEICHURONIC ACID BIOSYNTHESIS PROTEIN TUAE"/>
    <property type="match status" value="1"/>
</dbReference>
<reference evidence="7 8" key="1">
    <citation type="submission" date="2013-11" db="EMBL/GenBank/DDBJ databases">
        <title>Metagenomic analysis of a methanogenic consortium involved in long chain n-alkane degradation.</title>
        <authorList>
            <person name="Davidova I.A."/>
            <person name="Callaghan A.V."/>
            <person name="Wawrik B."/>
            <person name="Pruitt S."/>
            <person name="Marks C."/>
            <person name="Duncan K.E."/>
            <person name="Suflita J.M."/>
        </authorList>
    </citation>
    <scope>NUCLEOTIDE SEQUENCE [LARGE SCALE GENOMIC DNA]</scope>
    <source>
        <strain evidence="7 8">SPR</strain>
    </source>
</reference>
<dbReference type="Proteomes" id="UP000032233">
    <property type="component" value="Unassembled WGS sequence"/>
</dbReference>
<evidence type="ECO:0000259" key="6">
    <source>
        <dbReference type="Pfam" id="PF04932"/>
    </source>
</evidence>
<evidence type="ECO:0000256" key="3">
    <source>
        <dbReference type="ARBA" id="ARBA00022989"/>
    </source>
</evidence>
<evidence type="ECO:0000313" key="7">
    <source>
        <dbReference type="EMBL" id="KIX13278.1"/>
    </source>
</evidence>
<keyword evidence="3 5" id="KW-1133">Transmembrane helix</keyword>
<sequence length="423" mass="47292">MGFFFTLLFTAVIYIRPQDFMEAVKGWPILDWTAMVAVGVVFLEGSIQASRLKRSFLNALLPVFFFTLAMSHIANFWLGGATMAMGKFIPTLILYFLIVLTVNTFNRLRIYIWAMIIFALLLSIHAIMQFHFGSGLFGSDITMRSTEAGTYIRQAQGIGIFSDPNDLALNLVIWIPFLMPAIHKPFLSPTIISGIILLVGLISGMIYTRSRGGFLALASVFWFYFYRRTGLVIAIAALALFASLVVSIPRIGQINTQDSSSRGRLEHWSVGLQLLKENPVFGVGAFRFTDFHHHTAHNSLVLVLAELGLFGGFIWIAMFYSAFREIALTKNLPNAPPFLDKLLDGLHQALVAWLIAGFFLSQSYKPQSFILMALVVATLNCLDNEGIYVRHPWSTKQMLYTLAATLGSVVFVHIALRVLWSIS</sequence>
<dbReference type="AlphaFoldDB" id="A0A0D2HRT0"/>
<dbReference type="OrthoDB" id="5484716at2"/>